<dbReference type="Proteomes" id="UP000199118">
    <property type="component" value="Unassembled WGS sequence"/>
</dbReference>
<dbReference type="PANTHER" id="PTHR46637:SF1">
    <property type="entry name" value="BLL5188 PROTEIN"/>
    <property type="match status" value="1"/>
</dbReference>
<dbReference type="EMBL" id="FNMZ01000006">
    <property type="protein sequence ID" value="SDX55263.1"/>
    <property type="molecule type" value="Genomic_DNA"/>
</dbReference>
<dbReference type="InterPro" id="IPR052909">
    <property type="entry name" value="Transposase_6_like"/>
</dbReference>
<proteinExistence type="predicted"/>
<dbReference type="PANTHER" id="PTHR46637">
    <property type="entry name" value="TIS1421-TRANSPOSASE PROTEIN A"/>
    <property type="match status" value="1"/>
</dbReference>
<name>A0A1H3CM75_9RHOB</name>
<protein>
    <submittedName>
        <fullName evidence="2">Putative transposase of IS4/5 family</fullName>
    </submittedName>
</protein>
<dbReference type="InterPro" id="IPR025161">
    <property type="entry name" value="IS402-like_dom"/>
</dbReference>
<feature type="domain" description="Insertion element IS402-like" evidence="1">
    <location>
        <begin position="209"/>
        <end position="281"/>
    </location>
</feature>
<dbReference type="AlphaFoldDB" id="A0A1H3CM75"/>
<accession>A0A1H3CM75</accession>
<gene>
    <name evidence="2" type="ORF">SAMN05444336_106159</name>
</gene>
<dbReference type="OrthoDB" id="7849563at2"/>
<dbReference type="Pfam" id="PF13340">
    <property type="entry name" value="DUF4096"/>
    <property type="match status" value="1"/>
</dbReference>
<sequence>MEIYISDDSCFSSRSRAIRDARLKATDGGIDRVLGKGKRFAPGFKRMARGDHEGILQLPYLRHDLEALRRILNALDRDPRHAGADDLIKMFKDNPSVNGYDSILCPIARQVRCLDLQTGAIRYFYPEVRGQLSLVTIIMGFAESLDALEIKLAEARSSMDQIAKVVTKAGRGLVAFGAFEPDLRSESELNERRDLARAKAELGWDVDLMSDEEWAFFAPFVIETGAKRGRPPKDHRQVLDYEFWIARTVSAWLDLPDSFGPWASVYRQFRRWALAGVWDLILEALIEADGPPARVLLAQKRPR</sequence>
<keyword evidence="3" id="KW-1185">Reference proteome</keyword>
<evidence type="ECO:0000313" key="3">
    <source>
        <dbReference type="Proteomes" id="UP000199118"/>
    </source>
</evidence>
<organism evidence="2 3">
    <name type="scientific">Albimonas donghaensis</name>
    <dbReference type="NCBI Taxonomy" id="356660"/>
    <lineage>
        <taxon>Bacteria</taxon>
        <taxon>Pseudomonadati</taxon>
        <taxon>Pseudomonadota</taxon>
        <taxon>Alphaproteobacteria</taxon>
        <taxon>Rhodobacterales</taxon>
        <taxon>Paracoccaceae</taxon>
        <taxon>Albimonas</taxon>
    </lineage>
</organism>
<evidence type="ECO:0000259" key="1">
    <source>
        <dbReference type="Pfam" id="PF13340"/>
    </source>
</evidence>
<evidence type="ECO:0000313" key="2">
    <source>
        <dbReference type="EMBL" id="SDX55263.1"/>
    </source>
</evidence>
<reference evidence="2 3" key="1">
    <citation type="submission" date="2016-10" db="EMBL/GenBank/DDBJ databases">
        <authorList>
            <person name="de Groot N.N."/>
        </authorList>
    </citation>
    <scope>NUCLEOTIDE SEQUENCE [LARGE SCALE GENOMIC DNA]</scope>
    <source>
        <strain evidence="2 3">DSM 17890</strain>
    </source>
</reference>